<sequence>MFRKLHKNLLIKWVNYLLIINFINLTANFYFGTNSLSAESYYSDPIDTLAEIIVEYIFEMDDEIIPDTEVPNEKRKIPDIKLAFSQFQFVHNVHSTIVSDDWVNNQYFKTLGMTYEVNSPPPEV</sequence>
<dbReference type="RefSeq" id="WP_241272897.1">
    <property type="nucleotide sequence ID" value="NZ_JAKZGS010000001.1"/>
</dbReference>
<evidence type="ECO:0000313" key="2">
    <source>
        <dbReference type="EMBL" id="MCH7396375.1"/>
    </source>
</evidence>
<name>A0ABS9UIY2_9BACT</name>
<evidence type="ECO:0000256" key="1">
    <source>
        <dbReference type="SAM" id="Phobius"/>
    </source>
</evidence>
<comment type="caution">
    <text evidence="2">The sequence shown here is derived from an EMBL/GenBank/DDBJ whole genome shotgun (WGS) entry which is preliminary data.</text>
</comment>
<accession>A0ABS9UIY2</accession>
<evidence type="ECO:0000313" key="3">
    <source>
        <dbReference type="Proteomes" id="UP001165488"/>
    </source>
</evidence>
<proteinExistence type="predicted"/>
<dbReference type="EMBL" id="JAKZGS010000001">
    <property type="protein sequence ID" value="MCH7396375.1"/>
    <property type="molecule type" value="Genomic_DNA"/>
</dbReference>
<reference evidence="2" key="1">
    <citation type="submission" date="2022-03" db="EMBL/GenBank/DDBJ databases">
        <title>De novo assembled genomes of Belliella spp. (Cyclobacteriaceae) strains.</title>
        <authorList>
            <person name="Szabo A."/>
            <person name="Korponai K."/>
            <person name="Felfoldi T."/>
        </authorList>
    </citation>
    <scope>NUCLEOTIDE SEQUENCE</scope>
    <source>
        <strain evidence="2">DSM 107340</strain>
    </source>
</reference>
<keyword evidence="1" id="KW-0472">Membrane</keyword>
<feature type="transmembrane region" description="Helical" evidence="1">
    <location>
        <begin position="12"/>
        <end position="31"/>
    </location>
</feature>
<gene>
    <name evidence="2" type="ORF">MM236_00170</name>
</gene>
<protein>
    <submittedName>
        <fullName evidence="2">Uncharacterized protein</fullName>
    </submittedName>
</protein>
<keyword evidence="1" id="KW-0812">Transmembrane</keyword>
<keyword evidence="3" id="KW-1185">Reference proteome</keyword>
<keyword evidence="1" id="KW-1133">Transmembrane helix</keyword>
<organism evidence="2 3">
    <name type="scientific">Belliella calami</name>
    <dbReference type="NCBI Taxonomy" id="2923436"/>
    <lineage>
        <taxon>Bacteria</taxon>
        <taxon>Pseudomonadati</taxon>
        <taxon>Bacteroidota</taxon>
        <taxon>Cytophagia</taxon>
        <taxon>Cytophagales</taxon>
        <taxon>Cyclobacteriaceae</taxon>
        <taxon>Belliella</taxon>
    </lineage>
</organism>
<dbReference type="Proteomes" id="UP001165488">
    <property type="component" value="Unassembled WGS sequence"/>
</dbReference>